<dbReference type="AlphaFoldDB" id="A0A4Y2A6P6"/>
<dbReference type="EMBL" id="BGPR01000005">
    <property type="protein sequence ID" value="GBL74604.1"/>
    <property type="molecule type" value="Genomic_DNA"/>
</dbReference>
<dbReference type="Proteomes" id="UP000499080">
    <property type="component" value="Unassembled WGS sequence"/>
</dbReference>
<protein>
    <submittedName>
        <fullName evidence="1">Uncharacterized protein</fullName>
    </submittedName>
</protein>
<accession>A0A4Y2A6P6</accession>
<evidence type="ECO:0000313" key="1">
    <source>
        <dbReference type="EMBL" id="GBL74604.1"/>
    </source>
</evidence>
<sequence length="124" mass="14412">MGDVSYDERENLLDLTAVEQAEDLNRFEPFFFLNHYRFDLIPRTKIFPAWPPSGATPDSTTKDYTNGKYCWKVWIHPNHYSRLAQEPWIESPGNGRRPLSEILTDGCRNRNHIPLDLDGGFQVS</sequence>
<proteinExistence type="predicted"/>
<gene>
    <name evidence="1" type="ORF">AVEN_235511_1</name>
</gene>
<name>A0A4Y2A6P6_ARAVE</name>
<reference evidence="1 2" key="1">
    <citation type="journal article" date="2019" name="Sci. Rep.">
        <title>Orb-weaving spider Araneus ventricosus genome elucidates the spidroin gene catalogue.</title>
        <authorList>
            <person name="Kono N."/>
            <person name="Nakamura H."/>
            <person name="Ohtoshi R."/>
            <person name="Moran D.A.P."/>
            <person name="Shinohara A."/>
            <person name="Yoshida Y."/>
            <person name="Fujiwara M."/>
            <person name="Mori M."/>
            <person name="Tomita M."/>
            <person name="Arakawa K."/>
        </authorList>
    </citation>
    <scope>NUCLEOTIDE SEQUENCE [LARGE SCALE GENOMIC DNA]</scope>
</reference>
<organism evidence="1 2">
    <name type="scientific">Araneus ventricosus</name>
    <name type="common">Orbweaver spider</name>
    <name type="synonym">Epeira ventricosa</name>
    <dbReference type="NCBI Taxonomy" id="182803"/>
    <lineage>
        <taxon>Eukaryota</taxon>
        <taxon>Metazoa</taxon>
        <taxon>Ecdysozoa</taxon>
        <taxon>Arthropoda</taxon>
        <taxon>Chelicerata</taxon>
        <taxon>Arachnida</taxon>
        <taxon>Araneae</taxon>
        <taxon>Araneomorphae</taxon>
        <taxon>Entelegynae</taxon>
        <taxon>Araneoidea</taxon>
        <taxon>Araneidae</taxon>
        <taxon>Araneus</taxon>
    </lineage>
</organism>
<comment type="caution">
    <text evidence="1">The sequence shown here is derived from an EMBL/GenBank/DDBJ whole genome shotgun (WGS) entry which is preliminary data.</text>
</comment>
<keyword evidence="2" id="KW-1185">Reference proteome</keyword>
<evidence type="ECO:0000313" key="2">
    <source>
        <dbReference type="Proteomes" id="UP000499080"/>
    </source>
</evidence>